<dbReference type="VEuPathDB" id="FungiDB:H310_14978"/>
<comment type="caution">
    <text evidence="2">The sequence shown here is derived from an EMBL/GenBank/DDBJ whole genome shotgun (WGS) entry which is preliminary data.</text>
</comment>
<keyword evidence="3" id="KW-1185">Reference proteome</keyword>
<dbReference type="EMBL" id="QUSY01001764">
    <property type="protein sequence ID" value="RHY23685.1"/>
    <property type="molecule type" value="Genomic_DNA"/>
</dbReference>
<protein>
    <submittedName>
        <fullName evidence="2">Uncharacterized protein</fullName>
    </submittedName>
</protein>
<sequence length="620" mass="68148">MVESLNARGYVPGVLQLLDATGTTRAERPETTGGSSALFDPVARDAGEDDPAEAVLLGSGPPLVGAVVCRAVESRPSPVIPHLEGDVATPTQQPISFDQIADPPVHSKDPPLVRKVVDLSNAGTSTTSNSNGKPKATYASTLKSALKRNKGPDFRTVLARPSRSALEQLMELATPDDCNDETLLQAMDAAVPYKQKTGKSTFWVETGLALSQHSNDKILSSVFTENQKASWAHLLSDFVQNNKARDGDLVITVAEEATREGMMDQTIHIMGERFSVITPSIRASTTPSRARRSEFHDLFYMDIVGVRYNFDSHTLVKLLRRLKTAPLFQGFKSVVQGTACHSNIWRVYFCSEEAPGPLVINGHPVDQIKLQGVYYGVFTRDYVKSPSPQRGKVSVHCLDLDNFPGQQGFIGTRLYTVHVDADGDDGLHTETTFISTSAAVDQPPQLEMEVAFQLPKKSKRGRLPSNEGTILLSPNMYAALDHFQLDMTRVQWPSEIPCNTYTLQVRELSLATFDSKEYVRHLTLKGNSMVLDPNNMTLQEIERALFDLDAPGPMNVPVQQAEMLLVSSQTSPNMVALAERGLADELWSWLSEQPLQANFTFMSLLTSEPLAMARLARLHA</sequence>
<reference evidence="2 3" key="1">
    <citation type="submission" date="2018-08" db="EMBL/GenBank/DDBJ databases">
        <title>Aphanomyces genome sequencing and annotation.</title>
        <authorList>
            <person name="Minardi D."/>
            <person name="Oidtmann B."/>
            <person name="Van Der Giezen M."/>
            <person name="Studholme D.J."/>
        </authorList>
    </citation>
    <scope>NUCLEOTIDE SEQUENCE [LARGE SCALE GENOMIC DNA]</scope>
    <source>
        <strain evidence="2 3">NJM0002</strain>
    </source>
</reference>
<name>A0A418AJB7_9STRA</name>
<dbReference type="VEuPathDB" id="FungiDB:H310_14979"/>
<evidence type="ECO:0000256" key="1">
    <source>
        <dbReference type="SAM" id="MobiDB-lite"/>
    </source>
</evidence>
<feature type="region of interest" description="Disordered" evidence="1">
    <location>
        <begin position="21"/>
        <end position="41"/>
    </location>
</feature>
<organism evidence="2 3">
    <name type="scientific">Aphanomyces invadans</name>
    <dbReference type="NCBI Taxonomy" id="157072"/>
    <lineage>
        <taxon>Eukaryota</taxon>
        <taxon>Sar</taxon>
        <taxon>Stramenopiles</taxon>
        <taxon>Oomycota</taxon>
        <taxon>Saprolegniomycetes</taxon>
        <taxon>Saprolegniales</taxon>
        <taxon>Verrucalvaceae</taxon>
        <taxon>Aphanomyces</taxon>
    </lineage>
</organism>
<accession>A0A418AJB7</accession>
<dbReference type="Proteomes" id="UP000285060">
    <property type="component" value="Unassembled WGS sequence"/>
</dbReference>
<dbReference type="AlphaFoldDB" id="A0A418AJB7"/>
<gene>
    <name evidence="2" type="ORF">DYB32_009087</name>
</gene>
<evidence type="ECO:0000313" key="2">
    <source>
        <dbReference type="EMBL" id="RHY23685.1"/>
    </source>
</evidence>
<proteinExistence type="predicted"/>
<evidence type="ECO:0000313" key="3">
    <source>
        <dbReference type="Proteomes" id="UP000285060"/>
    </source>
</evidence>